<dbReference type="EMBL" id="GDID01004920">
    <property type="protein sequence ID" value="JAP91686.1"/>
    <property type="molecule type" value="Transcribed_RNA"/>
</dbReference>
<evidence type="ECO:0000256" key="5">
    <source>
        <dbReference type="PIRNR" id="PIRNR005992"/>
    </source>
</evidence>
<accession>A0A146K7W5</accession>
<sequence>MIRSVFVLNNQDIYMERHYTAPVSREVPQQFALVASQYPRKADVPSVLQVSDHIVANLTIDQLTFVAVVGYDCNAYAPLQFLQILSNIFTEYGGCTTENIIDNYFVLYQVLEEICDGGVPLTTDMSIMRHIVPPATSWNAFVNGFEDLMKMTKKDQPKMTSMQSNITRDLPNDSIQVNWRPNINHPIQSITTEILEKVDITTDEQGIAKAISAQGYVDMNVKMQGMPELTTSFNQPSVILDASLAKNVMIAAWNRDKTLHVLPLDGDQNVCQFKSQVDMNNIPIEIRIDQQLKHNKKEYVVNVNQIRSMNKSDLGQPKVSDIQVYIPLSDYDLVSETTSDGSTQLSLADANRWILWKVDLHDFKGKLTLRLEPRKQGHISRLPIVKAWYTLHNYVASGLNITQINIINSTAKVFQKIEASTEVAIEIKN</sequence>
<comment type="similarity">
    <text evidence="5">Belongs to the adaptor complexes medium subunit family.</text>
</comment>
<organism evidence="7">
    <name type="scientific">Trepomonas sp. PC1</name>
    <dbReference type="NCBI Taxonomy" id="1076344"/>
    <lineage>
        <taxon>Eukaryota</taxon>
        <taxon>Metamonada</taxon>
        <taxon>Diplomonadida</taxon>
        <taxon>Hexamitidae</taxon>
        <taxon>Hexamitinae</taxon>
        <taxon>Trepomonas</taxon>
    </lineage>
</organism>
<protein>
    <submittedName>
        <fullName evidence="7">Adaptor complexes medium subunit family protein</fullName>
    </submittedName>
</protein>
<dbReference type="InterPro" id="IPR036168">
    <property type="entry name" value="AP2_Mu_C_sf"/>
</dbReference>
<proteinExistence type="inferred from homology"/>
<dbReference type="PRINTS" id="PR00314">
    <property type="entry name" value="CLATHRINADPT"/>
</dbReference>
<dbReference type="InterPro" id="IPR050431">
    <property type="entry name" value="Adaptor_comp_med_subunit"/>
</dbReference>
<feature type="domain" description="MHD" evidence="6">
    <location>
        <begin position="187"/>
        <end position="429"/>
    </location>
</feature>
<dbReference type="Pfam" id="PF00928">
    <property type="entry name" value="Adap_comp_sub"/>
    <property type="match status" value="1"/>
</dbReference>
<evidence type="ECO:0000256" key="3">
    <source>
        <dbReference type="ARBA" id="ARBA00022927"/>
    </source>
</evidence>
<evidence type="ECO:0000256" key="4">
    <source>
        <dbReference type="ARBA" id="ARBA00023136"/>
    </source>
</evidence>
<comment type="subcellular location">
    <subcellularLocation>
        <location evidence="1">Endomembrane system</location>
    </subcellularLocation>
</comment>
<dbReference type="AlphaFoldDB" id="A0A146K7W5"/>
<dbReference type="GO" id="GO:0006886">
    <property type="term" value="P:intracellular protein transport"/>
    <property type="evidence" value="ECO:0007669"/>
    <property type="project" value="UniProtKB-UniRule"/>
</dbReference>
<gene>
    <name evidence="7" type="ORF">TPC1_16623</name>
</gene>
<dbReference type="SUPFAM" id="SSF64356">
    <property type="entry name" value="SNARE-like"/>
    <property type="match status" value="1"/>
</dbReference>
<dbReference type="PANTHER" id="PTHR10529">
    <property type="entry name" value="AP COMPLEX SUBUNIT MU"/>
    <property type="match status" value="1"/>
</dbReference>
<dbReference type="PROSITE" id="PS51072">
    <property type="entry name" value="MHD"/>
    <property type="match status" value="1"/>
</dbReference>
<dbReference type="GO" id="GO:0016192">
    <property type="term" value="P:vesicle-mediated transport"/>
    <property type="evidence" value="ECO:0007669"/>
    <property type="project" value="InterPro"/>
</dbReference>
<evidence type="ECO:0000313" key="7">
    <source>
        <dbReference type="EMBL" id="JAP91686.1"/>
    </source>
</evidence>
<keyword evidence="2 5" id="KW-0813">Transport</keyword>
<evidence type="ECO:0000256" key="1">
    <source>
        <dbReference type="ARBA" id="ARBA00004308"/>
    </source>
</evidence>
<name>A0A146K7W5_9EUKA</name>
<dbReference type="InterPro" id="IPR011012">
    <property type="entry name" value="Longin-like_dom_sf"/>
</dbReference>
<dbReference type="GO" id="GO:0030131">
    <property type="term" value="C:clathrin adaptor complex"/>
    <property type="evidence" value="ECO:0007669"/>
    <property type="project" value="UniProtKB-UniRule"/>
</dbReference>
<dbReference type="Gene3D" id="2.60.40.1170">
    <property type="entry name" value="Mu homology domain, subdomain B"/>
    <property type="match status" value="2"/>
</dbReference>
<evidence type="ECO:0000256" key="2">
    <source>
        <dbReference type="ARBA" id="ARBA00022448"/>
    </source>
</evidence>
<keyword evidence="3 5" id="KW-0653">Protein transport</keyword>
<dbReference type="InterPro" id="IPR028565">
    <property type="entry name" value="MHD"/>
</dbReference>
<reference evidence="7" key="1">
    <citation type="submission" date="2015-07" db="EMBL/GenBank/DDBJ databases">
        <title>Adaptation to a free-living lifestyle via gene acquisitions in the diplomonad Trepomonas sp. PC1.</title>
        <authorList>
            <person name="Xu F."/>
            <person name="Jerlstrom-Hultqvist J."/>
            <person name="Kolisko M."/>
            <person name="Simpson A.G.B."/>
            <person name="Roger A.J."/>
            <person name="Svard S.G."/>
            <person name="Andersson J.O."/>
        </authorList>
    </citation>
    <scope>NUCLEOTIDE SEQUENCE</scope>
    <source>
        <strain evidence="7">PC1</strain>
    </source>
</reference>
<dbReference type="Gene3D" id="3.30.450.60">
    <property type="match status" value="1"/>
</dbReference>
<evidence type="ECO:0000259" key="6">
    <source>
        <dbReference type="PROSITE" id="PS51072"/>
    </source>
</evidence>
<dbReference type="SUPFAM" id="SSF49447">
    <property type="entry name" value="Second domain of Mu2 adaptin subunit (ap50) of ap2 adaptor"/>
    <property type="match status" value="1"/>
</dbReference>
<keyword evidence="4" id="KW-0472">Membrane</keyword>
<dbReference type="GO" id="GO:0012505">
    <property type="term" value="C:endomembrane system"/>
    <property type="evidence" value="ECO:0007669"/>
    <property type="project" value="UniProtKB-SubCell"/>
</dbReference>
<dbReference type="PIRSF" id="PIRSF005992">
    <property type="entry name" value="Clathrin_mu"/>
    <property type="match status" value="1"/>
</dbReference>
<dbReference type="InterPro" id="IPR001392">
    <property type="entry name" value="Clathrin_mu"/>
</dbReference>